<feature type="domain" description="Transglycosylase SLT" evidence="4">
    <location>
        <begin position="122"/>
        <end position="221"/>
    </location>
</feature>
<dbReference type="InterPro" id="IPR000189">
    <property type="entry name" value="Transglyc_AS"/>
</dbReference>
<evidence type="ECO:0000256" key="3">
    <source>
        <dbReference type="SAM" id="MobiDB-lite"/>
    </source>
</evidence>
<dbReference type="CDD" id="cd00254">
    <property type="entry name" value="LT-like"/>
    <property type="match status" value="1"/>
</dbReference>
<dbReference type="Gene3D" id="1.10.530.10">
    <property type="match status" value="1"/>
</dbReference>
<evidence type="ECO:0000256" key="2">
    <source>
        <dbReference type="ARBA" id="ARBA00009387"/>
    </source>
</evidence>
<proteinExistence type="inferred from homology"/>
<evidence type="ECO:0000313" key="6">
    <source>
        <dbReference type="Proteomes" id="UP001202281"/>
    </source>
</evidence>
<comment type="similarity">
    <text evidence="1">Belongs to the transglycosylase Slt family.</text>
</comment>
<dbReference type="PANTHER" id="PTHR37423">
    <property type="entry name" value="SOLUBLE LYTIC MUREIN TRANSGLYCOSYLASE-RELATED"/>
    <property type="match status" value="1"/>
</dbReference>
<dbReference type="Proteomes" id="UP001202281">
    <property type="component" value="Unassembled WGS sequence"/>
</dbReference>
<protein>
    <submittedName>
        <fullName evidence="5">Lytic transglycosylase domain-containing protein</fullName>
    </submittedName>
</protein>
<name>A0ABT0BVH8_9SPHN</name>
<dbReference type="PROSITE" id="PS00922">
    <property type="entry name" value="TRANSGLYCOSYLASE"/>
    <property type="match status" value="1"/>
</dbReference>
<comment type="caution">
    <text evidence="5">The sequence shown here is derived from an EMBL/GenBank/DDBJ whole genome shotgun (WGS) entry which is preliminary data.</text>
</comment>
<keyword evidence="6" id="KW-1185">Reference proteome</keyword>
<dbReference type="Pfam" id="PF01464">
    <property type="entry name" value="SLT"/>
    <property type="match status" value="1"/>
</dbReference>
<reference evidence="5 6" key="1">
    <citation type="submission" date="2022-04" db="EMBL/GenBank/DDBJ databases">
        <title>Identification of a novel bacterium isolated from mangrove sediments.</title>
        <authorList>
            <person name="Pan X."/>
        </authorList>
    </citation>
    <scope>NUCLEOTIDE SEQUENCE [LARGE SCALE GENOMIC DNA]</scope>
    <source>
        <strain evidence="5 6">B2638</strain>
    </source>
</reference>
<dbReference type="SUPFAM" id="SSF53955">
    <property type="entry name" value="Lysozyme-like"/>
    <property type="match status" value="1"/>
</dbReference>
<feature type="compositionally biased region" description="Basic and acidic residues" evidence="3">
    <location>
        <begin position="90"/>
        <end position="99"/>
    </location>
</feature>
<dbReference type="InterPro" id="IPR023346">
    <property type="entry name" value="Lysozyme-like_dom_sf"/>
</dbReference>
<evidence type="ECO:0000259" key="4">
    <source>
        <dbReference type="Pfam" id="PF01464"/>
    </source>
</evidence>
<evidence type="ECO:0000313" key="5">
    <source>
        <dbReference type="EMBL" id="MCJ2189085.1"/>
    </source>
</evidence>
<dbReference type="PANTHER" id="PTHR37423:SF2">
    <property type="entry name" value="MEMBRANE-BOUND LYTIC MUREIN TRANSGLYCOSYLASE C"/>
    <property type="match status" value="1"/>
</dbReference>
<sequence>MQNTYVVYALTLTSLMFSPFNTRDAFASDEPEHRTFIACPLTSIVRVSHAMARQNFQSLAQCEDKMLGTDAPAVHRKPAMTRIPGVPEKVRSNADEKHPVSTRPDQAVTAVPGSAPAFDREIRQVAARYRIDPLFLHAMVRTESAYRPRIRSHAGALGLMQVMPATGAGLGVDSAGLLDPLTNLDAGARHLKRLQKRYGRDFGLILSAYNAGDGAVARYGNRIPPFAETRAYVATVLKRYSALRSAPAEHPL</sequence>
<accession>A0ABT0BVH8</accession>
<feature type="region of interest" description="Disordered" evidence="3">
    <location>
        <begin position="90"/>
        <end position="111"/>
    </location>
</feature>
<dbReference type="RefSeq" id="WP_243924273.1">
    <property type="nucleotide sequence ID" value="NZ_JALHLG010000062.1"/>
</dbReference>
<comment type="similarity">
    <text evidence="2">Belongs to the virb1 family.</text>
</comment>
<dbReference type="InterPro" id="IPR008258">
    <property type="entry name" value="Transglycosylase_SLT_dom_1"/>
</dbReference>
<organism evidence="5 6">
    <name type="scientific">Novosphingobium beihaiensis</name>
    <dbReference type="NCBI Taxonomy" id="2930389"/>
    <lineage>
        <taxon>Bacteria</taxon>
        <taxon>Pseudomonadati</taxon>
        <taxon>Pseudomonadota</taxon>
        <taxon>Alphaproteobacteria</taxon>
        <taxon>Sphingomonadales</taxon>
        <taxon>Sphingomonadaceae</taxon>
        <taxon>Novosphingobium</taxon>
    </lineage>
</organism>
<evidence type="ECO:0000256" key="1">
    <source>
        <dbReference type="ARBA" id="ARBA00007734"/>
    </source>
</evidence>
<gene>
    <name evidence="5" type="ORF">MTR66_20010</name>
</gene>
<dbReference type="EMBL" id="JALHLG010000062">
    <property type="protein sequence ID" value="MCJ2189085.1"/>
    <property type="molecule type" value="Genomic_DNA"/>
</dbReference>